<protein>
    <recommendedName>
        <fullName evidence="1">DNA polymerase epsilon catalytic subunit</fullName>
        <ecNumber evidence="1">2.7.7.7</ecNumber>
    </recommendedName>
</protein>
<dbReference type="GO" id="GO:0006272">
    <property type="term" value="P:leading strand elongation"/>
    <property type="evidence" value="ECO:0007669"/>
    <property type="project" value="TreeGrafter"/>
</dbReference>
<dbReference type="OrthoDB" id="10060449at2759"/>
<dbReference type="InterPro" id="IPR029703">
    <property type="entry name" value="POL2"/>
</dbReference>
<dbReference type="PANTHER" id="PTHR10670">
    <property type="entry name" value="DNA POLYMERASE EPSILON CATALYTIC SUBUNIT A"/>
    <property type="match status" value="1"/>
</dbReference>
<dbReference type="GO" id="GO:0000278">
    <property type="term" value="P:mitotic cell cycle"/>
    <property type="evidence" value="ECO:0007669"/>
    <property type="project" value="TreeGrafter"/>
</dbReference>
<feature type="compositionally biased region" description="Basic and acidic residues" evidence="2">
    <location>
        <begin position="14"/>
        <end position="24"/>
    </location>
</feature>
<dbReference type="GO" id="GO:0006297">
    <property type="term" value="P:nucleotide-excision repair, DNA gap filling"/>
    <property type="evidence" value="ECO:0007669"/>
    <property type="project" value="TreeGrafter"/>
</dbReference>
<keyword evidence="5" id="KW-1185">Reference proteome</keyword>
<dbReference type="GO" id="GO:0008622">
    <property type="term" value="C:epsilon DNA polymerase complex"/>
    <property type="evidence" value="ECO:0007669"/>
    <property type="project" value="InterPro"/>
</dbReference>
<keyword evidence="1" id="KW-0539">Nucleus</keyword>
<comment type="similarity">
    <text evidence="1">Belongs to the DNA polymerase type-B family.</text>
</comment>
<dbReference type="RefSeq" id="XP_067920695.1">
    <property type="nucleotide sequence ID" value="XM_068067329.1"/>
</dbReference>
<keyword evidence="1" id="KW-0235">DNA replication</keyword>
<dbReference type="Pfam" id="PF23250">
    <property type="entry name" value="zf_DPOE_2"/>
    <property type="match status" value="1"/>
</dbReference>
<comment type="subcellular location">
    <subcellularLocation>
        <location evidence="1">Nucleus</location>
    </subcellularLocation>
</comment>
<dbReference type="EMBL" id="MIGC01003723">
    <property type="protein sequence ID" value="PHJ18993.1"/>
    <property type="molecule type" value="Genomic_DNA"/>
</dbReference>
<feature type="region of interest" description="Disordered" evidence="2">
    <location>
        <begin position="514"/>
        <end position="533"/>
    </location>
</feature>
<dbReference type="InterPro" id="IPR013697">
    <property type="entry name" value="DNA_pol_e_suA_C"/>
</dbReference>
<dbReference type="GO" id="GO:0051539">
    <property type="term" value="F:4 iron, 4 sulfur cluster binding"/>
    <property type="evidence" value="ECO:0007669"/>
    <property type="project" value="UniProtKB-KW"/>
</dbReference>
<keyword evidence="1" id="KW-0548">Nucleotidyltransferase</keyword>
<evidence type="ECO:0000313" key="5">
    <source>
        <dbReference type="Proteomes" id="UP000221165"/>
    </source>
</evidence>
<dbReference type="VEuPathDB" id="ToxoDB:CSUI_007179"/>
<dbReference type="GeneID" id="94430540"/>
<keyword evidence="1" id="KW-0408">Iron</keyword>
<evidence type="ECO:0000259" key="3">
    <source>
        <dbReference type="Pfam" id="PF08490"/>
    </source>
</evidence>
<feature type="region of interest" description="Disordered" evidence="2">
    <location>
        <begin position="303"/>
        <end position="371"/>
    </location>
</feature>
<keyword evidence="1" id="KW-0863">Zinc-finger</keyword>
<evidence type="ECO:0000256" key="1">
    <source>
        <dbReference type="RuleBase" id="RU365029"/>
    </source>
</evidence>
<feature type="compositionally biased region" description="Acidic residues" evidence="2">
    <location>
        <begin position="249"/>
        <end position="270"/>
    </location>
</feature>
<keyword evidence="1" id="KW-0862">Zinc</keyword>
<proteinExistence type="inferred from homology"/>
<dbReference type="Pfam" id="PF08490">
    <property type="entry name" value="DUF1744"/>
    <property type="match status" value="1"/>
</dbReference>
<feature type="compositionally biased region" description="Polar residues" evidence="2">
    <location>
        <begin position="1"/>
        <end position="10"/>
    </location>
</feature>
<evidence type="ECO:0000256" key="2">
    <source>
        <dbReference type="SAM" id="MobiDB-lite"/>
    </source>
</evidence>
<organism evidence="4 5">
    <name type="scientific">Cystoisospora suis</name>
    <dbReference type="NCBI Taxonomy" id="483139"/>
    <lineage>
        <taxon>Eukaryota</taxon>
        <taxon>Sar</taxon>
        <taxon>Alveolata</taxon>
        <taxon>Apicomplexa</taxon>
        <taxon>Conoidasida</taxon>
        <taxon>Coccidia</taxon>
        <taxon>Eucoccidiorida</taxon>
        <taxon>Eimeriorina</taxon>
        <taxon>Sarcocystidae</taxon>
        <taxon>Cystoisospora</taxon>
    </lineage>
</organism>
<keyword evidence="1" id="KW-0239">DNA-directed DNA polymerase</keyword>
<comment type="function">
    <text evidence="1">DNA polymerase II participates in chromosomal DNA replication.</text>
</comment>
<keyword evidence="1" id="KW-0808">Transferase</keyword>
<keyword evidence="1" id="KW-0479">Metal-binding</keyword>
<dbReference type="GO" id="GO:0008310">
    <property type="term" value="F:single-stranded DNA 3'-5' DNA exonuclease activity"/>
    <property type="evidence" value="ECO:0007669"/>
    <property type="project" value="TreeGrafter"/>
</dbReference>
<dbReference type="GO" id="GO:0006287">
    <property type="term" value="P:base-excision repair, gap-filling"/>
    <property type="evidence" value="ECO:0007669"/>
    <property type="project" value="TreeGrafter"/>
</dbReference>
<dbReference type="GO" id="GO:0008270">
    <property type="term" value="F:zinc ion binding"/>
    <property type="evidence" value="ECO:0007669"/>
    <property type="project" value="UniProtKB-KW"/>
</dbReference>
<feature type="compositionally biased region" description="Basic and acidic residues" evidence="2">
    <location>
        <begin position="317"/>
        <end position="332"/>
    </location>
</feature>
<keyword evidence="1" id="KW-0238">DNA-binding</keyword>
<sequence>MRIFKDTSSLQRRRGQEENGRAIKEEEEEERKNEKKKKKEHEHRDSYRGQQGVLLFRGEKKKEEEEGGGLGGDVYDELYENDEALADFHSTTQFHPTAFKALGRCLEKLYVDLRSLRGRVVYPSVVTHLVSLPNFFYSWICSRQSLLFDPALHQKVLRYCAVYFSLFLTELTRLHGLKVVYADLRRLLISCPFISLSQGEAVLTLAIRHLNKHPLFDALPITVARGFHAVAQFDDVSWIGYHDVFDPDLDDLDGEEEEDEEEIEEDEEDERKEKRKKTRGRERRRRERALKEVLEDIRGGRRERERMREEMDEEDEGMNKEKKKKEDRIRDLSEEEEEEKSEEEEDMREGERRISISTSEEEEEDQDIDVFSSSFSSSSSVCDRLLFLSCLPAPLQAFLRSIIDQVVLSPLKSLLQEFYEKEDDLNPNPGEISDAPKALLTAPSSWVLSRLNDYVTDLWFNANDPQKNSEGVLGGGGASLHEISSSSSSSSLSNQDSNVLVRIHLLKSLQRQFQERQEEEEEEDEEEEDGWKKKKRKKKNRLTLFGHILLCIADPRYLLHRYGEEGEAGVNSRQANKPRERSEDFAFKQLEFPCRLGSRLRQEEGGGMNWRVEAVKVVVYLLSIDRGFLFNEKNESSSSSSATSTSTRTSFTFHEWIQAFDERRHDLFQLAGESEYKYLEWRSPLKKLLLRDVACSGCNLVLDLDVVAHTKNEEEILGNGEVVEFKTCACPRCGSAFSDEELEVHLYRTVEEKYYAYSAQDFPCSSCRAVNALYRRSKCRCGKALESRLHAQDWEDFIDTVQEFSVEMGYHKLQCYLAALQQAYLLLD</sequence>
<feature type="compositionally biased region" description="Acidic residues" evidence="2">
    <location>
        <begin position="359"/>
        <end position="368"/>
    </location>
</feature>
<feature type="compositionally biased region" description="Acidic residues" evidence="2">
    <location>
        <begin position="333"/>
        <end position="348"/>
    </location>
</feature>
<dbReference type="Proteomes" id="UP000221165">
    <property type="component" value="Unassembled WGS sequence"/>
</dbReference>
<dbReference type="GO" id="GO:0045004">
    <property type="term" value="P:DNA replication proofreading"/>
    <property type="evidence" value="ECO:0007669"/>
    <property type="project" value="TreeGrafter"/>
</dbReference>
<comment type="catalytic activity">
    <reaction evidence="1">
        <text>DNA(n) + a 2'-deoxyribonucleoside 5'-triphosphate = DNA(n+1) + diphosphate</text>
        <dbReference type="Rhea" id="RHEA:22508"/>
        <dbReference type="Rhea" id="RHEA-COMP:17339"/>
        <dbReference type="Rhea" id="RHEA-COMP:17340"/>
        <dbReference type="ChEBI" id="CHEBI:33019"/>
        <dbReference type="ChEBI" id="CHEBI:61560"/>
        <dbReference type="ChEBI" id="CHEBI:173112"/>
        <dbReference type="EC" id="2.7.7.7"/>
    </reaction>
</comment>
<dbReference type="EC" id="2.7.7.7" evidence="1"/>
<dbReference type="AlphaFoldDB" id="A0A2C6KRS9"/>
<feature type="region of interest" description="Disordered" evidence="2">
    <location>
        <begin position="1"/>
        <end position="53"/>
    </location>
</feature>
<dbReference type="PANTHER" id="PTHR10670:SF0">
    <property type="entry name" value="DNA POLYMERASE EPSILON CATALYTIC SUBUNIT A"/>
    <property type="match status" value="1"/>
</dbReference>
<name>A0A2C6KRS9_9APIC</name>
<feature type="domain" description="DNA polymerase epsilon catalytic subunit A C-terminal" evidence="3">
    <location>
        <begin position="134"/>
        <end position="240"/>
    </location>
</feature>
<feature type="region of interest" description="Disordered" evidence="2">
    <location>
        <begin position="249"/>
        <end position="279"/>
    </location>
</feature>
<keyword evidence="1" id="KW-0004">4Fe-4S</keyword>
<evidence type="ECO:0000313" key="4">
    <source>
        <dbReference type="EMBL" id="PHJ18993.1"/>
    </source>
</evidence>
<comment type="cofactor">
    <cofactor evidence="1">
        <name>[4Fe-4S] cluster</name>
        <dbReference type="ChEBI" id="CHEBI:49883"/>
    </cofactor>
</comment>
<comment type="caution">
    <text evidence="4">The sequence shown here is derived from an EMBL/GenBank/DDBJ whole genome shotgun (WGS) entry which is preliminary data.</text>
</comment>
<dbReference type="GO" id="GO:0003677">
    <property type="term" value="F:DNA binding"/>
    <property type="evidence" value="ECO:0007669"/>
    <property type="project" value="UniProtKB-KW"/>
</dbReference>
<dbReference type="GO" id="GO:0003887">
    <property type="term" value="F:DNA-directed DNA polymerase activity"/>
    <property type="evidence" value="ECO:0007669"/>
    <property type="project" value="UniProtKB-KW"/>
</dbReference>
<accession>A0A2C6KRS9</accession>
<gene>
    <name evidence="4" type="ORF">CSUI_007179</name>
</gene>
<reference evidence="4 5" key="1">
    <citation type="journal article" date="2017" name="Int. J. Parasitol.">
        <title>The genome of the protozoan parasite Cystoisospora suis and a reverse vaccinology approach to identify vaccine candidates.</title>
        <authorList>
            <person name="Palmieri N."/>
            <person name="Shrestha A."/>
            <person name="Ruttkowski B."/>
            <person name="Beck T."/>
            <person name="Vogl C."/>
            <person name="Tomley F."/>
            <person name="Blake D.P."/>
            <person name="Joachim A."/>
        </authorList>
    </citation>
    <scope>NUCLEOTIDE SEQUENCE [LARGE SCALE GENOMIC DNA]</scope>
    <source>
        <strain evidence="4 5">Wien I</strain>
    </source>
</reference>
<feature type="compositionally biased region" description="Acidic residues" evidence="2">
    <location>
        <begin position="517"/>
        <end position="529"/>
    </location>
</feature>
<keyword evidence="1" id="KW-0411">Iron-sulfur</keyword>